<accession>P74906</accession>
<evidence type="ECO:0000256" key="6">
    <source>
        <dbReference type="RuleBase" id="RU004466"/>
    </source>
</evidence>
<dbReference type="EMBL" id="D87817">
    <property type="protein sequence ID" value="BAA13462.1"/>
    <property type="molecule type" value="Genomic_DNA"/>
</dbReference>
<dbReference type="SFLD" id="SFLDG01017">
    <property type="entry name" value="Polyprenyl_Transferase_Like"/>
    <property type="match status" value="1"/>
</dbReference>
<dbReference type="SMR" id="P74906"/>
<dbReference type="PANTHER" id="PTHR12001:SF85">
    <property type="entry name" value="SHORT CHAIN ISOPRENYL DIPHOSPHATE SYNTHASE"/>
    <property type="match status" value="1"/>
</dbReference>
<comment type="similarity">
    <text evidence="2 6">Belongs to the FPP/GGPP synthase family.</text>
</comment>
<dbReference type="PANTHER" id="PTHR12001">
    <property type="entry name" value="GERANYLGERANYL PYROPHOSPHATE SYNTHASE"/>
    <property type="match status" value="1"/>
</dbReference>
<dbReference type="Pfam" id="PF00348">
    <property type="entry name" value="polyprenyl_synt"/>
    <property type="match status" value="1"/>
</dbReference>
<feature type="region of interest" description="Disordered" evidence="7">
    <location>
        <begin position="299"/>
        <end position="344"/>
    </location>
</feature>
<evidence type="ECO:0000256" key="5">
    <source>
        <dbReference type="ARBA" id="ARBA00022842"/>
    </source>
</evidence>
<name>P74906_THETH</name>
<dbReference type="GO" id="GO:0046872">
    <property type="term" value="F:metal ion binding"/>
    <property type="evidence" value="ECO:0007669"/>
    <property type="project" value="UniProtKB-KW"/>
</dbReference>
<dbReference type="AlphaFoldDB" id="P74906"/>
<dbReference type="GO" id="GO:0004659">
    <property type="term" value="F:prenyltransferase activity"/>
    <property type="evidence" value="ECO:0007669"/>
    <property type="project" value="InterPro"/>
</dbReference>
<feature type="compositionally biased region" description="Low complexity" evidence="7">
    <location>
        <begin position="330"/>
        <end position="344"/>
    </location>
</feature>
<keyword evidence="3 6" id="KW-0808">Transferase</keyword>
<proteinExistence type="inferred from homology"/>
<dbReference type="SFLD" id="SFLDS00005">
    <property type="entry name" value="Isoprenoid_Synthase_Type_I"/>
    <property type="match status" value="1"/>
</dbReference>
<protein>
    <submittedName>
        <fullName evidence="8">Geranylgeranyl diphosphate synthetase</fullName>
    </submittedName>
</protein>
<dbReference type="PROSITE" id="PS00723">
    <property type="entry name" value="POLYPRENYL_SYNTHASE_1"/>
    <property type="match status" value="1"/>
</dbReference>
<evidence type="ECO:0000256" key="7">
    <source>
        <dbReference type="SAM" id="MobiDB-lite"/>
    </source>
</evidence>
<sequence>MVPAPETIRQALQERLIARLDHTDPLYRDLLQDYPRRGGKMLRGLLTVYSALAHGAPLEAGLETATALELFQNWVLVHDDIEDGSEERRGRPALHRLHPMPLALNAGDAMHAEMWGLLAEGLARGLFPPEVLLEFHEVVRRTAYGQHLDLLWTLGGTFDLRPEDYFRMVAHKAVYYTAVVPLRLGVLLVGKTPPAAYEEGGLRLGTAFQIVDDVLNLEGGEAYGKERTGDLYEGKRTLILLRFLEETPPEERAREAKPEAEVGWLLERLLASRALAWDKAEAKRLQAEGLALLEAAFQDLPGRRPGPPPRSPRRFGGAQGIMGPCRGCASGSSPPTTPTSSKSA</sequence>
<keyword evidence="5" id="KW-0460">Magnesium</keyword>
<comment type="cofactor">
    <cofactor evidence="1">
        <name>Mg(2+)</name>
        <dbReference type="ChEBI" id="CHEBI:18420"/>
    </cofactor>
</comment>
<evidence type="ECO:0000256" key="4">
    <source>
        <dbReference type="ARBA" id="ARBA00022723"/>
    </source>
</evidence>
<dbReference type="SUPFAM" id="SSF48576">
    <property type="entry name" value="Terpenoid synthases"/>
    <property type="match status" value="1"/>
</dbReference>
<dbReference type="PROSITE" id="PS00444">
    <property type="entry name" value="POLYPRENYL_SYNTHASE_2"/>
    <property type="match status" value="1"/>
</dbReference>
<evidence type="ECO:0000256" key="3">
    <source>
        <dbReference type="ARBA" id="ARBA00022679"/>
    </source>
</evidence>
<dbReference type="Gene3D" id="1.10.600.10">
    <property type="entry name" value="Farnesyl Diphosphate Synthase"/>
    <property type="match status" value="1"/>
</dbReference>
<evidence type="ECO:0000256" key="2">
    <source>
        <dbReference type="ARBA" id="ARBA00006706"/>
    </source>
</evidence>
<reference evidence="8" key="1">
    <citation type="journal article" date="1999" name="Biosci. Biotechnol. Biochem.">
        <title>Gene cloning and overexpression of a geranylgeranyl diphosphate synthase of an extremely thermophilic bacterium, Thermus thermophilus.</title>
        <authorList>
            <person name="Ohto C."/>
            <person name="Ishida C."/>
            <person name="Koike-Takeshita A."/>
            <person name="Yokoyama K."/>
            <person name="Muramatsu M."/>
            <person name="Nishino T."/>
            <person name="Obata S."/>
        </authorList>
    </citation>
    <scope>NUCLEOTIDE SEQUENCE</scope>
    <source>
        <strain evidence="8">HB8</strain>
    </source>
</reference>
<organism evidence="8">
    <name type="scientific">Thermus thermophilus</name>
    <dbReference type="NCBI Taxonomy" id="274"/>
    <lineage>
        <taxon>Bacteria</taxon>
        <taxon>Thermotogati</taxon>
        <taxon>Deinococcota</taxon>
        <taxon>Deinococci</taxon>
        <taxon>Thermales</taxon>
        <taxon>Thermaceae</taxon>
        <taxon>Thermus</taxon>
    </lineage>
</organism>
<evidence type="ECO:0000313" key="8">
    <source>
        <dbReference type="EMBL" id="BAA13462.1"/>
    </source>
</evidence>
<keyword evidence="4" id="KW-0479">Metal-binding</keyword>
<dbReference type="InterPro" id="IPR000092">
    <property type="entry name" value="Polyprenyl_synt"/>
</dbReference>
<evidence type="ECO:0000256" key="1">
    <source>
        <dbReference type="ARBA" id="ARBA00001946"/>
    </source>
</evidence>
<dbReference type="FunFam" id="1.10.600.10:FF:000051">
    <property type="entry name" value="Geranylgeranyl diphosphate synthetase"/>
    <property type="match status" value="1"/>
</dbReference>
<dbReference type="GO" id="GO:0008299">
    <property type="term" value="P:isoprenoid biosynthetic process"/>
    <property type="evidence" value="ECO:0007669"/>
    <property type="project" value="InterPro"/>
</dbReference>
<dbReference type="InterPro" id="IPR033749">
    <property type="entry name" value="Polyprenyl_synt_CS"/>
</dbReference>
<dbReference type="InterPro" id="IPR008949">
    <property type="entry name" value="Isoprenoid_synthase_dom_sf"/>
</dbReference>
<dbReference type="CDD" id="cd00685">
    <property type="entry name" value="Trans_IPPS_HT"/>
    <property type="match status" value="1"/>
</dbReference>